<dbReference type="SUPFAM" id="SSF56672">
    <property type="entry name" value="DNA/RNA polymerases"/>
    <property type="match status" value="1"/>
</dbReference>
<name>A0A6H5JAV9_9HYME</name>
<dbReference type="GO" id="GO:0071897">
    <property type="term" value="P:DNA biosynthetic process"/>
    <property type="evidence" value="ECO:0007669"/>
    <property type="project" value="UniProtKB-ARBA"/>
</dbReference>
<evidence type="ECO:0008006" key="6">
    <source>
        <dbReference type="Google" id="ProtNLM"/>
    </source>
</evidence>
<gene>
    <name evidence="4" type="ORF">TBRA_LOCUS16877</name>
</gene>
<evidence type="ECO:0000313" key="5">
    <source>
        <dbReference type="Proteomes" id="UP000479190"/>
    </source>
</evidence>
<feature type="compositionally biased region" description="Low complexity" evidence="1">
    <location>
        <begin position="122"/>
        <end position="132"/>
    </location>
</feature>
<dbReference type="InterPro" id="IPR000477">
    <property type="entry name" value="RT_dom"/>
</dbReference>
<dbReference type="InterPro" id="IPR043502">
    <property type="entry name" value="DNA/RNA_pol_sf"/>
</dbReference>
<dbReference type="EMBL" id="CADCXV010001561">
    <property type="protein sequence ID" value="CAB0045358.1"/>
    <property type="molecule type" value="Genomic_DNA"/>
</dbReference>
<dbReference type="InterPro" id="IPR008042">
    <property type="entry name" value="Retrotrans_Pao"/>
</dbReference>
<proteinExistence type="predicted"/>
<dbReference type="InterPro" id="IPR005312">
    <property type="entry name" value="DUF1759"/>
</dbReference>
<dbReference type="AlphaFoldDB" id="A0A6H5JAV9"/>
<dbReference type="Pfam" id="PF05380">
    <property type="entry name" value="Peptidase_A17"/>
    <property type="match status" value="1"/>
</dbReference>
<evidence type="ECO:0000313" key="4">
    <source>
        <dbReference type="EMBL" id="CAB0045358.1"/>
    </source>
</evidence>
<dbReference type="Pfam" id="PF03564">
    <property type="entry name" value="DUF1759"/>
    <property type="match status" value="1"/>
</dbReference>
<evidence type="ECO:0000256" key="1">
    <source>
        <dbReference type="SAM" id="MobiDB-lite"/>
    </source>
</evidence>
<dbReference type="OrthoDB" id="7538321at2759"/>
<accession>A0A6H5JAV9</accession>
<feature type="domain" description="DUF5641" evidence="3">
    <location>
        <begin position="1088"/>
        <end position="1160"/>
    </location>
</feature>
<dbReference type="PANTHER" id="PTHR47331:SF5">
    <property type="entry name" value="RIBONUCLEASE H"/>
    <property type="match status" value="1"/>
</dbReference>
<evidence type="ECO:0000259" key="3">
    <source>
        <dbReference type="Pfam" id="PF18701"/>
    </source>
</evidence>
<evidence type="ECO:0000259" key="2">
    <source>
        <dbReference type="Pfam" id="PF00078"/>
    </source>
</evidence>
<dbReference type="Pfam" id="PF18701">
    <property type="entry name" value="DUF5641"/>
    <property type="match status" value="1"/>
</dbReference>
<feature type="compositionally biased region" description="Low complexity" evidence="1">
    <location>
        <begin position="219"/>
        <end position="238"/>
    </location>
</feature>
<dbReference type="PANTHER" id="PTHR47331">
    <property type="entry name" value="PHD-TYPE DOMAIN-CONTAINING PROTEIN"/>
    <property type="match status" value="1"/>
</dbReference>
<dbReference type="Pfam" id="PF00078">
    <property type="entry name" value="RVT_1"/>
    <property type="match status" value="1"/>
</dbReference>
<organism evidence="4 5">
    <name type="scientific">Trichogramma brassicae</name>
    <dbReference type="NCBI Taxonomy" id="86971"/>
    <lineage>
        <taxon>Eukaryota</taxon>
        <taxon>Metazoa</taxon>
        <taxon>Ecdysozoa</taxon>
        <taxon>Arthropoda</taxon>
        <taxon>Hexapoda</taxon>
        <taxon>Insecta</taxon>
        <taxon>Pterygota</taxon>
        <taxon>Neoptera</taxon>
        <taxon>Endopterygota</taxon>
        <taxon>Hymenoptera</taxon>
        <taxon>Apocrita</taxon>
        <taxon>Proctotrupomorpha</taxon>
        <taxon>Chalcidoidea</taxon>
        <taxon>Trichogrammatidae</taxon>
        <taxon>Trichogramma</taxon>
    </lineage>
</organism>
<reference evidence="4 5" key="1">
    <citation type="submission" date="2020-02" db="EMBL/GenBank/DDBJ databases">
        <authorList>
            <person name="Ferguson B K."/>
        </authorList>
    </citation>
    <scope>NUCLEOTIDE SEQUENCE [LARGE SCALE GENOMIC DNA]</scope>
</reference>
<feature type="region of interest" description="Disordered" evidence="1">
    <location>
        <begin position="114"/>
        <end position="146"/>
    </location>
</feature>
<feature type="domain" description="Reverse transcriptase" evidence="2">
    <location>
        <begin position="604"/>
        <end position="722"/>
    </location>
</feature>
<dbReference type="InterPro" id="IPR043128">
    <property type="entry name" value="Rev_trsase/Diguanyl_cyclase"/>
</dbReference>
<feature type="region of interest" description="Disordered" evidence="1">
    <location>
        <begin position="213"/>
        <end position="238"/>
    </location>
</feature>
<dbReference type="Gene3D" id="3.10.10.10">
    <property type="entry name" value="HIV Type 1 Reverse Transcriptase, subunit A, domain 1"/>
    <property type="match status" value="1"/>
</dbReference>
<keyword evidence="5" id="KW-1185">Reference proteome</keyword>
<protein>
    <recommendedName>
        <fullName evidence="6">DUF5641 domain-containing protein</fullName>
    </recommendedName>
</protein>
<dbReference type="Proteomes" id="UP000479190">
    <property type="component" value="Unassembled WGS sequence"/>
</dbReference>
<dbReference type="InterPro" id="IPR040676">
    <property type="entry name" value="DUF5641"/>
</dbReference>
<sequence length="1165" mass="129994">MEKLSVWTARALDNIKPAQTGAATPTVQFSTTATSLPKLTLPKFSGLQHEWDTFKALFTSMVKDAPTLTPTLKLQHLFACVEGDALRTIKSIEVTGDNFDVAWTALSRRYENKSVHPRSAKSSKPSNSNSSKFVSAHHTSNSDSSARRQPRCLLCSGEHRLGACADFNGYSIEQRWKFVREQGLCFNCLSKAHKGADCTSAFKCRTCQQTHHTKLHRGSTTQDSATSSNTDASSLSNSTSTHVATGAAVASHTSTNERATILGTAQVRAVNSRGEELLVRALIDPASEGSFVTEHVAQMLALPKKSTPLSVSGVGGQVSAKTKASVSMTLYSTNSFNASISLTAAVLPKVSTLLPKRAIDDTRWPHLKGLALADPHYDTPAPVDCLIGAELYPEIVKAGLRKGPIGSPMAYNSIFGWIVTGPTDIQRAHPDVIGSFKLTVVPMESISCELRKFWELEEMQLSPTLTPAEEQCEDYFHSTHRRDETGRFVVRLPLTNTPELPGSYVIAKQRFLSLERRLAKSPELGQQYNKFMQDYEDLHHMRKASPAQSNVKTAYIPHHAVVGKKLRVVFNASQEANNGKSLNDFLHVGGKLQSDISTIILRWRLGRYAFTADIVKMYRQIRIHDEDVPWQRILWRKNPEDPIQEYELLTVTYGTACAPYLALRVMHQLAIDKQAQHPIGSKILQENMYVDDALVSCDSEIEAIQARVDLTEILRSAGMELDKWAANYVTLLPVDSPSLHIRNFDKDTDVSTLGLRWTPRWIAPVVVRAKMLLQHLWLHGHDWDQLADAATTEAWLDYRRQLPELQALRIPRWMGTKINTPAMLHGFSDASERAYAAAIYLVGENSVHLIAAKSKVAPIRSVSLPRLELCGATLLARLLSKVVQDLKGPELSIRCWTDSQVVLAWLRAPPCTWKVFVANRVSEIHSLLPTASWGHVTSKENPADVASRGCPPGHIKNDLLWWHGPSWLLSSRTSPTTEGMEPSTELERRTERRCFATTKEDNIETVLDRFSSLNRLVRRVIGEAKLTFEEFITLTAQIEACLNSRPISPLSADSQDVAALTPGHFLIGTALLAAPEPATDERLVGVPRWKIATQMRNHFWRRWQREVLNHMQVRQKWNIRQPGLLPGELVLITDDLQPPQRWPLARVEQLHPGADGLTRKKSKKK</sequence>
<dbReference type="Gene3D" id="3.30.70.270">
    <property type="match status" value="1"/>
</dbReference>